<dbReference type="EMBL" id="GIFC01001638">
    <property type="protein sequence ID" value="MXU83721.1"/>
    <property type="molecule type" value="Transcribed_RNA"/>
</dbReference>
<sequence>MRRTAAYLRHMRACVPVIIFLFLWRNVQTKDCWTRVCVRGARVVLICRAFPSVVFIPAPRRTSVSSIDVLLSFFFFF</sequence>
<name>A0A6B0U0D2_IXORI</name>
<feature type="signal peptide" evidence="1">
    <location>
        <begin position="1"/>
        <end position="29"/>
    </location>
</feature>
<dbReference type="AlphaFoldDB" id="A0A6B0U0D2"/>
<proteinExistence type="predicted"/>
<keyword evidence="1" id="KW-0732">Signal</keyword>
<evidence type="ECO:0000313" key="2">
    <source>
        <dbReference type="EMBL" id="MXU83721.1"/>
    </source>
</evidence>
<protein>
    <submittedName>
        <fullName evidence="2">Putative secreted protein</fullName>
    </submittedName>
</protein>
<feature type="chain" id="PRO_5025360915" evidence="1">
    <location>
        <begin position="30"/>
        <end position="77"/>
    </location>
</feature>
<accession>A0A6B0U0D2</accession>
<reference evidence="2" key="1">
    <citation type="submission" date="2019-12" db="EMBL/GenBank/DDBJ databases">
        <title>An insight into the sialome of adult female Ixodes ricinus ticks feeding for 6 days.</title>
        <authorList>
            <person name="Perner J."/>
            <person name="Ribeiro J.M.C."/>
        </authorList>
    </citation>
    <scope>NUCLEOTIDE SEQUENCE</scope>
    <source>
        <strain evidence="2">Semi-engorged</strain>
        <tissue evidence="2">Salivary glands</tissue>
    </source>
</reference>
<evidence type="ECO:0000256" key="1">
    <source>
        <dbReference type="SAM" id="SignalP"/>
    </source>
</evidence>
<organism evidence="2">
    <name type="scientific">Ixodes ricinus</name>
    <name type="common">Common tick</name>
    <name type="synonym">Acarus ricinus</name>
    <dbReference type="NCBI Taxonomy" id="34613"/>
    <lineage>
        <taxon>Eukaryota</taxon>
        <taxon>Metazoa</taxon>
        <taxon>Ecdysozoa</taxon>
        <taxon>Arthropoda</taxon>
        <taxon>Chelicerata</taxon>
        <taxon>Arachnida</taxon>
        <taxon>Acari</taxon>
        <taxon>Parasitiformes</taxon>
        <taxon>Ixodida</taxon>
        <taxon>Ixodoidea</taxon>
        <taxon>Ixodidae</taxon>
        <taxon>Ixodinae</taxon>
        <taxon>Ixodes</taxon>
    </lineage>
</organism>